<dbReference type="FunFam" id="1.20.140.10:FF:000001">
    <property type="entry name" value="Acyl-CoA dehydrogenase"/>
    <property type="match status" value="1"/>
</dbReference>
<feature type="domain" description="Acyl-CoA dehydrogenase/oxidase C-terminal" evidence="8">
    <location>
        <begin position="226"/>
        <end position="374"/>
    </location>
</feature>
<evidence type="ECO:0000259" key="10">
    <source>
        <dbReference type="Pfam" id="PF02771"/>
    </source>
</evidence>
<dbReference type="GO" id="GO:0050660">
    <property type="term" value="F:flavin adenine dinucleotide binding"/>
    <property type="evidence" value="ECO:0007669"/>
    <property type="project" value="InterPro"/>
</dbReference>
<dbReference type="SUPFAM" id="SSF47203">
    <property type="entry name" value="Acyl-CoA dehydrogenase C-terminal domain-like"/>
    <property type="match status" value="1"/>
</dbReference>
<accession>A0A4P8L525</accession>
<dbReference type="Gene3D" id="2.40.110.10">
    <property type="entry name" value="Butyryl-CoA Dehydrogenase, subunit A, domain 2"/>
    <property type="match status" value="1"/>
</dbReference>
<evidence type="ECO:0000256" key="2">
    <source>
        <dbReference type="ARBA" id="ARBA00009347"/>
    </source>
</evidence>
<gene>
    <name evidence="11" type="ORF">FDQ92_13290</name>
</gene>
<dbReference type="Gene3D" id="1.20.140.10">
    <property type="entry name" value="Butyryl-CoA Dehydrogenase, subunit A, domain 3"/>
    <property type="match status" value="1"/>
</dbReference>
<evidence type="ECO:0000256" key="7">
    <source>
        <dbReference type="RuleBase" id="RU362125"/>
    </source>
</evidence>
<keyword evidence="6 7" id="KW-0560">Oxidoreductase</keyword>
<dbReference type="FunFam" id="1.10.540.10:FF:000009">
    <property type="entry name" value="Probable acyl-CoA dehydrogenase"/>
    <property type="match status" value="1"/>
</dbReference>
<dbReference type="InterPro" id="IPR006091">
    <property type="entry name" value="Acyl-CoA_Oxase/DH_mid-dom"/>
</dbReference>
<evidence type="ECO:0000256" key="5">
    <source>
        <dbReference type="ARBA" id="ARBA00022827"/>
    </source>
</evidence>
<dbReference type="InterPro" id="IPR009100">
    <property type="entry name" value="AcylCoA_DH/oxidase_NM_dom_sf"/>
</dbReference>
<dbReference type="Proteomes" id="UP000298602">
    <property type="component" value="Chromosome"/>
</dbReference>
<reference evidence="11 12" key="2">
    <citation type="submission" date="2019-05" db="EMBL/GenBank/DDBJ databases">
        <authorList>
            <person name="Suflita J.M."/>
            <person name="Marks C.R."/>
        </authorList>
    </citation>
    <scope>NUCLEOTIDE SEQUENCE [LARGE SCALE GENOMIC DNA]</scope>
    <source>
        <strain evidence="11 12">ALDC</strain>
    </source>
</reference>
<dbReference type="OrthoDB" id="9765339at2"/>
<sequence length="377" mass="42631">MYQEEHKIFRDAFRKFLQQEVTPHVNEWEEKRVVPREAWEKMGAAGYLCPWLPEEYGGSGADFLFSVIVNEELARVGAVGFFAPLHSDIVAPYLYHLGTEEQKKRWLPGCAKGTCILAVAMTEPDAGSDLAAMRTKAERDGDFYVINGTKTFISNGIQADLVIVACRTDPEAKPSRGVSLLMVERGTPGFERGRKLNKMGLHSQDTAELLFEDCRVPVDHLLGKENNGFVHLMQMLQQERLVCCIMAQAMAEAMIEMTINYCRERKAFGQPIASFQHNAFKIVDMVTEIKVGRVFLDHLIQKHLDDADIVTEVSMAKAWIAEMANRVAYHCVQLHGGYGYMEEYPICRFYRDARAIPIFAGSTEVMKLIVARKLNLL</sequence>
<keyword evidence="12" id="KW-1185">Reference proteome</keyword>
<dbReference type="RefSeq" id="WP_137425339.1">
    <property type="nucleotide sequence ID" value="NZ_CP040098.1"/>
</dbReference>
<dbReference type="PROSITE" id="PS00072">
    <property type="entry name" value="ACYL_COA_DH_1"/>
    <property type="match status" value="1"/>
</dbReference>
<dbReference type="AlphaFoldDB" id="A0A4P8L525"/>
<dbReference type="EMBL" id="CP040098">
    <property type="protein sequence ID" value="QCQ23059.1"/>
    <property type="molecule type" value="Genomic_DNA"/>
</dbReference>
<evidence type="ECO:0000256" key="6">
    <source>
        <dbReference type="ARBA" id="ARBA00023002"/>
    </source>
</evidence>
<dbReference type="InterPro" id="IPR037069">
    <property type="entry name" value="AcylCoA_DH/ox_N_sf"/>
</dbReference>
<dbReference type="GO" id="GO:0003995">
    <property type="term" value="F:acyl-CoA dehydrogenase activity"/>
    <property type="evidence" value="ECO:0007669"/>
    <property type="project" value="InterPro"/>
</dbReference>
<evidence type="ECO:0000256" key="1">
    <source>
        <dbReference type="ARBA" id="ARBA00001974"/>
    </source>
</evidence>
<dbReference type="KEGG" id="dax:FDQ92_13290"/>
<dbReference type="Gene3D" id="1.10.540.10">
    <property type="entry name" value="Acyl-CoA dehydrogenase/oxidase, N-terminal domain"/>
    <property type="match status" value="1"/>
</dbReference>
<protein>
    <submittedName>
        <fullName evidence="11">Acyl-CoA dehydrogenase</fullName>
    </submittedName>
</protein>
<comment type="subunit">
    <text evidence="3">Homotetramer.</text>
</comment>
<evidence type="ECO:0000259" key="9">
    <source>
        <dbReference type="Pfam" id="PF02770"/>
    </source>
</evidence>
<organism evidence="11 12">
    <name type="scientific">Desulfoglaeba alkanexedens ALDC</name>
    <dbReference type="NCBI Taxonomy" id="980445"/>
    <lineage>
        <taxon>Bacteria</taxon>
        <taxon>Pseudomonadati</taxon>
        <taxon>Thermodesulfobacteriota</taxon>
        <taxon>Syntrophobacteria</taxon>
        <taxon>Syntrophobacterales</taxon>
        <taxon>Syntrophobacteraceae</taxon>
        <taxon>Desulfoglaeba</taxon>
    </lineage>
</organism>
<dbReference type="PANTHER" id="PTHR43884">
    <property type="entry name" value="ACYL-COA DEHYDROGENASE"/>
    <property type="match status" value="1"/>
</dbReference>
<proteinExistence type="inferred from homology"/>
<dbReference type="Pfam" id="PF02771">
    <property type="entry name" value="Acyl-CoA_dh_N"/>
    <property type="match status" value="1"/>
</dbReference>
<comment type="similarity">
    <text evidence="2 7">Belongs to the acyl-CoA dehydrogenase family.</text>
</comment>
<dbReference type="InterPro" id="IPR006089">
    <property type="entry name" value="Acyl-CoA_DH_CS"/>
</dbReference>
<dbReference type="InterPro" id="IPR009075">
    <property type="entry name" value="AcylCo_DH/oxidase_C"/>
</dbReference>
<evidence type="ECO:0000313" key="12">
    <source>
        <dbReference type="Proteomes" id="UP000298602"/>
    </source>
</evidence>
<reference evidence="11 12" key="1">
    <citation type="submission" date="2019-05" db="EMBL/GenBank/DDBJ databases">
        <title>The Complete Genome Sequence of the n-alkane-degrading Desulfoglaeba alkanexedens ALDC reveals multiple alkylsuccinate synthase gene clusters.</title>
        <authorList>
            <person name="Callaghan A.V."/>
            <person name="Davidova I.A."/>
            <person name="Duncan K.E."/>
            <person name="Morris B."/>
            <person name="McInerney M.J."/>
        </authorList>
    </citation>
    <scope>NUCLEOTIDE SEQUENCE [LARGE SCALE GENOMIC DNA]</scope>
    <source>
        <strain evidence="11 12">ALDC</strain>
    </source>
</reference>
<dbReference type="PANTHER" id="PTHR43884:SF12">
    <property type="entry name" value="ISOVALERYL-COA DEHYDROGENASE, MITOCHONDRIAL-RELATED"/>
    <property type="match status" value="1"/>
</dbReference>
<evidence type="ECO:0000259" key="8">
    <source>
        <dbReference type="Pfam" id="PF00441"/>
    </source>
</evidence>
<dbReference type="FunFam" id="2.40.110.10:FF:000002">
    <property type="entry name" value="Acyl-CoA dehydrogenase fadE12"/>
    <property type="match status" value="1"/>
</dbReference>
<dbReference type="SUPFAM" id="SSF56645">
    <property type="entry name" value="Acyl-CoA dehydrogenase NM domain-like"/>
    <property type="match status" value="1"/>
</dbReference>
<name>A0A4P8L525_9BACT</name>
<dbReference type="InterPro" id="IPR036250">
    <property type="entry name" value="AcylCo_DH-like_C"/>
</dbReference>
<evidence type="ECO:0000313" key="11">
    <source>
        <dbReference type="EMBL" id="QCQ23059.1"/>
    </source>
</evidence>
<feature type="domain" description="Acyl-CoA oxidase/dehydrogenase middle" evidence="9">
    <location>
        <begin position="118"/>
        <end position="214"/>
    </location>
</feature>
<dbReference type="Pfam" id="PF00441">
    <property type="entry name" value="Acyl-CoA_dh_1"/>
    <property type="match status" value="1"/>
</dbReference>
<dbReference type="InterPro" id="IPR013786">
    <property type="entry name" value="AcylCoA_DH/ox_N"/>
</dbReference>
<dbReference type="InterPro" id="IPR046373">
    <property type="entry name" value="Acyl-CoA_Oxase/DH_mid-dom_sf"/>
</dbReference>
<keyword evidence="4 7" id="KW-0285">Flavoprotein</keyword>
<dbReference type="Pfam" id="PF02770">
    <property type="entry name" value="Acyl-CoA_dh_M"/>
    <property type="match status" value="1"/>
</dbReference>
<evidence type="ECO:0000256" key="3">
    <source>
        <dbReference type="ARBA" id="ARBA00011881"/>
    </source>
</evidence>
<keyword evidence="5 7" id="KW-0274">FAD</keyword>
<dbReference type="PROSITE" id="PS00073">
    <property type="entry name" value="ACYL_COA_DH_2"/>
    <property type="match status" value="1"/>
</dbReference>
<evidence type="ECO:0000256" key="4">
    <source>
        <dbReference type="ARBA" id="ARBA00022630"/>
    </source>
</evidence>
<comment type="cofactor">
    <cofactor evidence="1 7">
        <name>FAD</name>
        <dbReference type="ChEBI" id="CHEBI:57692"/>
    </cofactor>
</comment>
<feature type="domain" description="Acyl-CoA dehydrogenase/oxidase N-terminal" evidence="10">
    <location>
        <begin position="4"/>
        <end position="113"/>
    </location>
</feature>